<sequence length="190" mass="20352">MSTPTLFSTLEGTLLSPTFSGPTGRTDRYGFRGELGLKFPPSLAGEKRPPEIKADQVILAVEGEKLSFLAAHVDSLAHLDELRVTFGSALVPGGKYFIFAGNVDISKKYLLDIDGVSFHVLPLDEATVYNELLDLLYLEKGDLKKKSAEGKIDAIVNAAANVSGGGFPRVDYGQALAEMGPVKVADNRPV</sequence>
<evidence type="ECO:0000313" key="2">
    <source>
        <dbReference type="Proteomes" id="UP000648984"/>
    </source>
</evidence>
<name>A0ABX1Q4M6_9RHOO</name>
<comment type="caution">
    <text evidence="1">The sequence shown here is derived from an EMBL/GenBank/DDBJ whole genome shotgun (WGS) entry which is preliminary data.</text>
</comment>
<evidence type="ECO:0000313" key="1">
    <source>
        <dbReference type="EMBL" id="NMG73312.1"/>
    </source>
</evidence>
<dbReference type="RefSeq" id="WP_169258457.1">
    <property type="nucleotide sequence ID" value="NZ_WTVQ01000001.1"/>
</dbReference>
<dbReference type="EMBL" id="WTVQ01000001">
    <property type="protein sequence ID" value="NMG73312.1"/>
    <property type="molecule type" value="Genomic_DNA"/>
</dbReference>
<reference evidence="1 2" key="1">
    <citation type="submission" date="2019-12" db="EMBL/GenBank/DDBJ databases">
        <title>Comparative genomics gives insights into the taxonomy of the Azoarcus-Aromatoleum group and reveals separate origins of nif in the plant-associated Azoarcus and non-plant-associated Aromatoleum sub-groups.</title>
        <authorList>
            <person name="Lafos M."/>
            <person name="Maluk M."/>
            <person name="Batista M."/>
            <person name="Junghare M."/>
            <person name="Carmona M."/>
            <person name="Faoro H."/>
            <person name="Cruz L.M."/>
            <person name="Battistoni F."/>
            <person name="De Souza E."/>
            <person name="Pedrosa F."/>
            <person name="Chen W.-M."/>
            <person name="Poole P.S."/>
            <person name="Dixon R.A."/>
            <person name="James E.K."/>
        </authorList>
    </citation>
    <scope>NUCLEOTIDE SEQUENCE [LARGE SCALE GENOMIC DNA]</scope>
    <source>
        <strain evidence="1 2">22Lin</strain>
    </source>
</reference>
<protein>
    <submittedName>
        <fullName evidence="1">Uncharacterized protein</fullName>
    </submittedName>
</protein>
<proteinExistence type="predicted"/>
<dbReference type="Proteomes" id="UP000648984">
    <property type="component" value="Unassembled WGS sequence"/>
</dbReference>
<keyword evidence="2" id="KW-1185">Reference proteome</keyword>
<gene>
    <name evidence="1" type="ORF">GPA25_00920</name>
</gene>
<organism evidence="1 2">
    <name type="scientific">Aromatoleum diolicum</name>
    <dbReference type="NCBI Taxonomy" id="75796"/>
    <lineage>
        <taxon>Bacteria</taxon>
        <taxon>Pseudomonadati</taxon>
        <taxon>Pseudomonadota</taxon>
        <taxon>Betaproteobacteria</taxon>
        <taxon>Rhodocyclales</taxon>
        <taxon>Rhodocyclaceae</taxon>
        <taxon>Aromatoleum</taxon>
    </lineage>
</organism>
<accession>A0ABX1Q4M6</accession>